<dbReference type="EMBL" id="CP058910">
    <property type="protein sequence ID" value="QLH79580.1"/>
    <property type="molecule type" value="Genomic_DNA"/>
</dbReference>
<keyword evidence="2" id="KW-1185">Reference proteome</keyword>
<dbReference type="OrthoDB" id="222432at2157"/>
<sequence length="58" mass="5800">MPSLSTLARPGLLLAASCGAVGAAVQSPERAVLWALVGYFLGKSIQSTVWAVTAGPSA</sequence>
<name>A0A7D5PC47_9EURY</name>
<dbReference type="KEGG" id="hrr:HZS55_20800"/>
<dbReference type="RefSeq" id="WP_179909445.1">
    <property type="nucleotide sequence ID" value="NZ_CP058910.1"/>
</dbReference>
<evidence type="ECO:0000313" key="1">
    <source>
        <dbReference type="EMBL" id="QLH79580.1"/>
    </source>
</evidence>
<dbReference type="AlphaFoldDB" id="A0A7D5PC47"/>
<dbReference type="Proteomes" id="UP000509667">
    <property type="component" value="Chromosome"/>
</dbReference>
<evidence type="ECO:0000313" key="2">
    <source>
        <dbReference type="Proteomes" id="UP000509667"/>
    </source>
</evidence>
<proteinExistence type="predicted"/>
<reference evidence="1 2" key="1">
    <citation type="submission" date="2020-07" db="EMBL/GenBank/DDBJ databases">
        <title>Halosimplex pelagicum sp. nov. and Halosimplex rubrum sp. nov., isolated from salted brown alga Laminaria, and emended description of the genus Halosimplex.</title>
        <authorList>
            <person name="Cui H."/>
        </authorList>
    </citation>
    <scope>NUCLEOTIDE SEQUENCE [LARGE SCALE GENOMIC DNA]</scope>
    <source>
        <strain evidence="1 2">R27</strain>
    </source>
</reference>
<accession>A0A7D5PC47</accession>
<protein>
    <submittedName>
        <fullName evidence="1">Uncharacterized protein</fullName>
    </submittedName>
</protein>
<organism evidence="1 2">
    <name type="scientific">Halosimplex rubrum</name>
    <dbReference type="NCBI Taxonomy" id="869889"/>
    <lineage>
        <taxon>Archaea</taxon>
        <taxon>Methanobacteriati</taxon>
        <taxon>Methanobacteriota</taxon>
        <taxon>Stenosarchaea group</taxon>
        <taxon>Halobacteria</taxon>
        <taxon>Halobacteriales</taxon>
        <taxon>Haloarculaceae</taxon>
        <taxon>Halosimplex</taxon>
    </lineage>
</organism>
<dbReference type="GeneID" id="56080357"/>
<gene>
    <name evidence="1" type="ORF">HZS55_20800</name>
</gene>